<reference evidence="1 2" key="1">
    <citation type="journal article" date="2024" name="Ann. Entomol. Soc. Am.">
        <title>Genomic analyses of the southern and eastern yellowjacket wasps (Hymenoptera: Vespidae) reveal evolutionary signatures of social life.</title>
        <authorList>
            <person name="Catto M.A."/>
            <person name="Caine P.B."/>
            <person name="Orr S.E."/>
            <person name="Hunt B.G."/>
            <person name="Goodisman M.A.D."/>
        </authorList>
    </citation>
    <scope>NUCLEOTIDE SEQUENCE [LARGE SCALE GENOMIC DNA]</scope>
    <source>
        <strain evidence="1">232</strain>
        <tissue evidence="1">Head and thorax</tissue>
    </source>
</reference>
<protein>
    <submittedName>
        <fullName evidence="1">PiggyBac transposable element-derived protein 1-like</fullName>
    </submittedName>
</protein>
<comment type="caution">
    <text evidence="1">The sequence shown here is derived from an EMBL/GenBank/DDBJ whole genome shotgun (WGS) entry which is preliminary data.</text>
</comment>
<evidence type="ECO:0000313" key="1">
    <source>
        <dbReference type="EMBL" id="KAL2743732.1"/>
    </source>
</evidence>
<organism evidence="1 2">
    <name type="scientific">Vespula maculifrons</name>
    <name type="common">Eastern yellow jacket</name>
    <name type="synonym">Wasp</name>
    <dbReference type="NCBI Taxonomy" id="7453"/>
    <lineage>
        <taxon>Eukaryota</taxon>
        <taxon>Metazoa</taxon>
        <taxon>Ecdysozoa</taxon>
        <taxon>Arthropoda</taxon>
        <taxon>Hexapoda</taxon>
        <taxon>Insecta</taxon>
        <taxon>Pterygota</taxon>
        <taxon>Neoptera</taxon>
        <taxon>Endopterygota</taxon>
        <taxon>Hymenoptera</taxon>
        <taxon>Apocrita</taxon>
        <taxon>Aculeata</taxon>
        <taxon>Vespoidea</taxon>
        <taxon>Vespidae</taxon>
        <taxon>Vespinae</taxon>
        <taxon>Vespula</taxon>
    </lineage>
</organism>
<dbReference type="Proteomes" id="UP001607303">
    <property type="component" value="Unassembled WGS sequence"/>
</dbReference>
<gene>
    <name evidence="1" type="ORF">V1477_007990</name>
</gene>
<proteinExistence type="predicted"/>
<name>A0ABD2CF84_VESMC</name>
<accession>A0ABD2CF84</accession>
<keyword evidence="2" id="KW-1185">Reference proteome</keyword>
<dbReference type="AlphaFoldDB" id="A0ABD2CF84"/>
<sequence>MRNSINDLNIEDRDFYSSCVGYRCSELLQLFIYIVKTVSICYNRFSEKLNFPRQKNIDNIISSDSDSDVDKCNKELCTDMDIGQTLYEQTIKKDIEIDNAEENIIERNE</sequence>
<evidence type="ECO:0000313" key="2">
    <source>
        <dbReference type="Proteomes" id="UP001607303"/>
    </source>
</evidence>
<dbReference type="EMBL" id="JAYRBN010000054">
    <property type="protein sequence ID" value="KAL2743732.1"/>
    <property type="molecule type" value="Genomic_DNA"/>
</dbReference>